<dbReference type="InterPro" id="IPR016650">
    <property type="entry name" value="eIF3e"/>
</dbReference>
<dbReference type="PROSITE" id="PS50250">
    <property type="entry name" value="PCI"/>
    <property type="match status" value="1"/>
</dbReference>
<dbReference type="SMART" id="SM00088">
    <property type="entry name" value="PINT"/>
    <property type="match status" value="1"/>
</dbReference>
<evidence type="ECO:0000313" key="6">
    <source>
        <dbReference type="EMBL" id="OII71724.1"/>
    </source>
</evidence>
<evidence type="ECO:0000256" key="3">
    <source>
        <dbReference type="ARBA" id="ARBA00022917"/>
    </source>
</evidence>
<evidence type="ECO:0000256" key="2">
    <source>
        <dbReference type="ARBA" id="ARBA00022540"/>
    </source>
</evidence>
<accession>A0A1J4MFC3</accession>
<dbReference type="OrthoDB" id="417252at2759"/>
<evidence type="ECO:0000256" key="4">
    <source>
        <dbReference type="SAM" id="MobiDB-lite"/>
    </source>
</evidence>
<dbReference type="Pfam" id="PF01399">
    <property type="entry name" value="PCI"/>
    <property type="match status" value="1"/>
</dbReference>
<name>A0A1J4MFC3_9CRYT</name>
<dbReference type="VEuPathDB" id="CryptoDB:cubi_00531"/>
<dbReference type="Pfam" id="PF09440">
    <property type="entry name" value="eIF3_N"/>
    <property type="match status" value="1"/>
</dbReference>
<feature type="compositionally biased region" description="Polar residues" evidence="4">
    <location>
        <begin position="132"/>
        <end position="141"/>
    </location>
</feature>
<dbReference type="AlphaFoldDB" id="A0A1J4MFC3"/>
<dbReference type="Proteomes" id="UP000186176">
    <property type="component" value="Unassembled WGS sequence"/>
</dbReference>
<dbReference type="PANTHER" id="PTHR10317">
    <property type="entry name" value="EUKARYOTIC TRANSLATION INITIATION FACTOR 3 SUBUNIT E"/>
    <property type="match status" value="1"/>
</dbReference>
<feature type="compositionally biased region" description="Polar residues" evidence="4">
    <location>
        <begin position="522"/>
        <end position="533"/>
    </location>
</feature>
<dbReference type="InterPro" id="IPR036390">
    <property type="entry name" value="WH_DNA-bd_sf"/>
</dbReference>
<keyword evidence="2 6" id="KW-0396">Initiation factor</keyword>
<gene>
    <name evidence="6" type="ORF">cubi_00531</name>
</gene>
<dbReference type="GO" id="GO:0005852">
    <property type="term" value="C:eukaryotic translation initiation factor 3 complex"/>
    <property type="evidence" value="ECO:0007669"/>
    <property type="project" value="InterPro"/>
</dbReference>
<dbReference type="SMART" id="SM01186">
    <property type="entry name" value="eIF3_N"/>
    <property type="match status" value="1"/>
</dbReference>
<keyword evidence="3" id="KW-0648">Protein biosynthesis</keyword>
<dbReference type="GeneID" id="39977324"/>
<dbReference type="PIRSF" id="PIRSF016255">
    <property type="entry name" value="eIF3e_su6"/>
    <property type="match status" value="1"/>
</dbReference>
<feature type="domain" description="PCI" evidence="5">
    <location>
        <begin position="313"/>
        <end position="483"/>
    </location>
</feature>
<dbReference type="SUPFAM" id="SSF46785">
    <property type="entry name" value="Winged helix' DNA-binding domain"/>
    <property type="match status" value="1"/>
</dbReference>
<dbReference type="InterPro" id="IPR019010">
    <property type="entry name" value="eIF3e_N"/>
</dbReference>
<evidence type="ECO:0000256" key="1">
    <source>
        <dbReference type="ARBA" id="ARBA00022490"/>
    </source>
</evidence>
<dbReference type="EMBL" id="LRBP01000027">
    <property type="protein sequence ID" value="OII71724.1"/>
    <property type="molecule type" value="Genomic_DNA"/>
</dbReference>
<evidence type="ECO:0000313" key="7">
    <source>
        <dbReference type="Proteomes" id="UP000186176"/>
    </source>
</evidence>
<keyword evidence="1" id="KW-0963">Cytoplasm</keyword>
<dbReference type="GO" id="GO:0003743">
    <property type="term" value="F:translation initiation factor activity"/>
    <property type="evidence" value="ECO:0007669"/>
    <property type="project" value="UniProtKB-KW"/>
</dbReference>
<comment type="caution">
    <text evidence="6">The sequence shown here is derived from an EMBL/GenBank/DDBJ whole genome shotgun (WGS) entry which is preliminary data.</text>
</comment>
<proteinExistence type="predicted"/>
<keyword evidence="7" id="KW-1185">Reference proteome</keyword>
<feature type="region of interest" description="Disordered" evidence="4">
    <location>
        <begin position="513"/>
        <end position="542"/>
    </location>
</feature>
<protein>
    <submittedName>
        <fullName evidence="6">Translation initiation factor</fullName>
    </submittedName>
</protein>
<dbReference type="RefSeq" id="XP_028873343.1">
    <property type="nucleotide sequence ID" value="XM_029017545.1"/>
</dbReference>
<evidence type="ECO:0000259" key="5">
    <source>
        <dbReference type="PROSITE" id="PS50250"/>
    </source>
</evidence>
<sequence length="542" mass="63026">MNTTNNNGIMNSDINSLVSSYLDSQMLLYLVRWFKEMKIYDLESLKSAEIDVLKTTHFYDDMKELYPQILAEELSKKDCTLTKLESLSRSLSSLIAALKKWKETHDESSRSLKKKSLIELQHWYLESDNDLCPSSSNSSNTDAEDLNNESQLFPSNPVQMLIRLSRLFYSSGKYRESQNILDIILKIIPDCTNIEVPLIMRVECYFGSIANGIVSNLSKYSEPIEPAAYLNYFQLIDDTLSREFHKINPIQIYLYKSWLVHWSLFPLFTQYFRESSFSANKSFSNVSGQSIANTTQNNSNSNNSNSIGSNINVNANVWGPFLDWFASEKNFQVISTVCPHLIRYLACFGIVMRRNKDILDSIVNIITLNRDKYKDPFTELILNLLVNFDFEASQKILNNFNSVTENDFFLNPIQKYIEENARLLIFEIYCRIHKSIDLNVISNELSMTSIEAERWIVNLIRNVHLDGKLDYEHNRVEMIDRSNNPSQLVSDKTRNILFRSNLLIQNLSNNPSFNYNNSQKNKQNWRVQPNKQSNRSEKREQM</sequence>
<feature type="region of interest" description="Disordered" evidence="4">
    <location>
        <begin position="131"/>
        <end position="151"/>
    </location>
</feature>
<organism evidence="6 7">
    <name type="scientific">Cryptosporidium ubiquitum</name>
    <dbReference type="NCBI Taxonomy" id="857276"/>
    <lineage>
        <taxon>Eukaryota</taxon>
        <taxon>Sar</taxon>
        <taxon>Alveolata</taxon>
        <taxon>Apicomplexa</taxon>
        <taxon>Conoidasida</taxon>
        <taxon>Coccidia</taxon>
        <taxon>Eucoccidiorida</taxon>
        <taxon>Eimeriorina</taxon>
        <taxon>Cryptosporidiidae</taxon>
        <taxon>Cryptosporidium</taxon>
    </lineage>
</organism>
<reference evidence="6 7" key="1">
    <citation type="submission" date="2016-10" db="EMBL/GenBank/DDBJ databases">
        <title>Reductive evolution of mitochondrial metabolism and differential evolution of invasion-related proteins in Cryptosporidium.</title>
        <authorList>
            <person name="Liu S."/>
            <person name="Roellig D.M."/>
            <person name="Guo Y."/>
            <person name="Li N."/>
            <person name="Frace M.A."/>
            <person name="Tang K."/>
            <person name="Zhang L."/>
            <person name="Feng Y."/>
            <person name="Xiao L."/>
        </authorList>
    </citation>
    <scope>NUCLEOTIDE SEQUENCE [LARGE SCALE GENOMIC DNA]</scope>
    <source>
        <strain evidence="6">39726</strain>
    </source>
</reference>
<dbReference type="InterPro" id="IPR000717">
    <property type="entry name" value="PCI_dom"/>
</dbReference>